<reference evidence="1" key="1">
    <citation type="submission" date="2004-01" db="EMBL/GenBank/DDBJ databases">
        <title>Plasmid pTC and its variants of hyperthermoacidophilic archaeon Sulfolobus tengchongensis.</title>
        <authorList>
            <person name="Xiang X."/>
            <person name="Huang L."/>
        </authorList>
    </citation>
    <scope>NUCLEOTIDE SEQUENCE</scope>
    <source>
        <plasmid evidence="1">pTC</plasmid>
    </source>
</reference>
<geneLocation type="plasmid" evidence="1">
    <name>pTC</name>
</geneLocation>
<proteinExistence type="predicted"/>
<dbReference type="AlphaFoldDB" id="Q6H0Z1"/>
<sequence length="80" mass="9477">MPRRNKLTAKERIILVLSHKGCRNIEELKESTKLNENVLLKELSLLYKQGLIYRTWGRFAGKKFRKYCLKGAIKEELKLE</sequence>
<name>Q6H0Z1_9CREN</name>
<dbReference type="Gene3D" id="1.10.10.10">
    <property type="entry name" value="Winged helix-like DNA-binding domain superfamily/Winged helix DNA-binding domain"/>
    <property type="match status" value="1"/>
</dbReference>
<dbReference type="Pfam" id="PF05584">
    <property type="entry name" value="Sulfolobus_pRN"/>
    <property type="match status" value="1"/>
</dbReference>
<keyword evidence="1" id="KW-0614">Plasmid</keyword>
<accession>Q6H0Z1</accession>
<protein>
    <submittedName>
        <fullName evidence="1">Plasmid regulatory protein</fullName>
    </submittedName>
</protein>
<dbReference type="InterPro" id="IPR036388">
    <property type="entry name" value="WH-like_DNA-bd_sf"/>
</dbReference>
<dbReference type="InterPro" id="IPR008848">
    <property type="entry name" value="Plasmid_regulator_arc"/>
</dbReference>
<dbReference type="InterPro" id="IPR036390">
    <property type="entry name" value="WH_DNA-bd_sf"/>
</dbReference>
<dbReference type="SUPFAM" id="SSF46785">
    <property type="entry name" value="Winged helix' DNA-binding domain"/>
    <property type="match status" value="1"/>
</dbReference>
<organism evidence="1">
    <name type="scientific">Sulfolobus tengchongensis</name>
    <dbReference type="NCBI Taxonomy" id="207809"/>
    <lineage>
        <taxon>Archaea</taxon>
        <taxon>Thermoproteota</taxon>
        <taxon>Thermoprotei</taxon>
        <taxon>Sulfolobales</taxon>
        <taxon>Sulfolobaceae</taxon>
        <taxon>Sulfolobus</taxon>
    </lineage>
</organism>
<dbReference type="EMBL" id="AY517480">
    <property type="protein sequence ID" value="AAT46505.1"/>
    <property type="molecule type" value="Genomic_DNA"/>
</dbReference>
<dbReference type="RefSeq" id="WP_011182876.1">
    <property type="nucleotide sequence ID" value="NC_005969.1"/>
</dbReference>
<evidence type="ECO:0000313" key="1">
    <source>
        <dbReference type="EMBL" id="AAT46505.1"/>
    </source>
</evidence>